<evidence type="ECO:0000259" key="4">
    <source>
        <dbReference type="SMART" id="SM00470"/>
    </source>
</evidence>
<feature type="region of interest" description="Disordered" evidence="3">
    <location>
        <begin position="219"/>
        <end position="286"/>
    </location>
</feature>
<accession>A0ABV6WR85</accession>
<dbReference type="EMBL" id="JBHFAA010000025">
    <property type="protein sequence ID" value="MFC1428538.1"/>
    <property type="molecule type" value="Genomic_DNA"/>
</dbReference>
<sequence>MARVRLSSISTVATEDRPGTNATVLVHLRVATVAATPVNSRRNFGTPEELTELGESMRRRQLQPGVAVTRAAYLALWPEHAERIGEAAHVLANGERRLRAARQVGLETFDVIIRDDIATTRATFLDAVFTENIQRRNFDPIEEARAVEALIAEFGTGQAVAAHYEKSGGWVTQRRILLKLTPELQELVSSRKIPLEIAREIGKLPDDQQLDAWLAHSAPKPAANEAREAVDASTPGGTATAGESFTAVKPKPTKAAAAGAALTDEASGRSGSVPDQRDSEQASPPAVIKDWHDIEHVSQVILDAMDPKQVYQLLELIADRLKALR</sequence>
<comment type="similarity">
    <text evidence="1">Belongs to the ParB family.</text>
</comment>
<reference evidence="5 6" key="1">
    <citation type="submission" date="2024-09" db="EMBL/GenBank/DDBJ databases">
        <authorList>
            <person name="Lee S.D."/>
        </authorList>
    </citation>
    <scope>NUCLEOTIDE SEQUENCE [LARGE SCALE GENOMIC DNA]</scope>
    <source>
        <strain evidence="5 6">N1-12</strain>
    </source>
</reference>
<dbReference type="Gene3D" id="1.10.10.2830">
    <property type="match status" value="1"/>
</dbReference>
<dbReference type="Gene3D" id="3.90.1530.30">
    <property type="match status" value="1"/>
</dbReference>
<dbReference type="SMART" id="SM00470">
    <property type="entry name" value="ParB"/>
    <property type="match status" value="1"/>
</dbReference>
<comment type="caution">
    <text evidence="5">The sequence shown here is derived from an EMBL/GenBank/DDBJ whole genome shotgun (WGS) entry which is preliminary data.</text>
</comment>
<dbReference type="Pfam" id="PF02195">
    <property type="entry name" value="ParB_N"/>
    <property type="match status" value="1"/>
</dbReference>
<dbReference type="InterPro" id="IPR036086">
    <property type="entry name" value="ParB/Sulfiredoxin_sf"/>
</dbReference>
<dbReference type="NCBIfam" id="TIGR00180">
    <property type="entry name" value="parB_part"/>
    <property type="match status" value="1"/>
</dbReference>
<evidence type="ECO:0000256" key="3">
    <source>
        <dbReference type="SAM" id="MobiDB-lite"/>
    </source>
</evidence>
<dbReference type="SUPFAM" id="SSF110849">
    <property type="entry name" value="ParB/Sulfiredoxin"/>
    <property type="match status" value="1"/>
</dbReference>
<keyword evidence="6" id="KW-1185">Reference proteome</keyword>
<dbReference type="InterPro" id="IPR004437">
    <property type="entry name" value="ParB/RepB/Spo0J"/>
</dbReference>
<dbReference type="RefSeq" id="WP_380527940.1">
    <property type="nucleotide sequence ID" value="NZ_JBHFAA010000025.1"/>
</dbReference>
<evidence type="ECO:0000313" key="6">
    <source>
        <dbReference type="Proteomes" id="UP001592529"/>
    </source>
</evidence>
<gene>
    <name evidence="5" type="ORF">ACEZCY_35790</name>
</gene>
<dbReference type="Pfam" id="PF17762">
    <property type="entry name" value="HTH_ParB"/>
    <property type="match status" value="1"/>
</dbReference>
<evidence type="ECO:0000256" key="1">
    <source>
        <dbReference type="ARBA" id="ARBA00006295"/>
    </source>
</evidence>
<dbReference type="InterPro" id="IPR041468">
    <property type="entry name" value="HTH_ParB/Spo0J"/>
</dbReference>
<dbReference type="PANTHER" id="PTHR33375">
    <property type="entry name" value="CHROMOSOME-PARTITIONING PROTEIN PARB-RELATED"/>
    <property type="match status" value="1"/>
</dbReference>
<organism evidence="5 6">
    <name type="scientific">Streptacidiphilus alkalitolerans</name>
    <dbReference type="NCBI Taxonomy" id="3342712"/>
    <lineage>
        <taxon>Bacteria</taxon>
        <taxon>Bacillati</taxon>
        <taxon>Actinomycetota</taxon>
        <taxon>Actinomycetes</taxon>
        <taxon>Kitasatosporales</taxon>
        <taxon>Streptomycetaceae</taxon>
        <taxon>Streptacidiphilus</taxon>
    </lineage>
</organism>
<feature type="compositionally biased region" description="Low complexity" evidence="3">
    <location>
        <begin position="246"/>
        <end position="261"/>
    </location>
</feature>
<dbReference type="Proteomes" id="UP001592529">
    <property type="component" value="Unassembled WGS sequence"/>
</dbReference>
<dbReference type="InterPro" id="IPR050336">
    <property type="entry name" value="Chromosome_partition/occlusion"/>
</dbReference>
<feature type="domain" description="ParB-like N-terminal" evidence="4">
    <location>
        <begin position="26"/>
        <end position="133"/>
    </location>
</feature>
<protein>
    <submittedName>
        <fullName evidence="5">ParB/RepB/Spo0J family partition protein</fullName>
    </submittedName>
</protein>
<keyword evidence="2" id="KW-0159">Chromosome partition</keyword>
<name>A0ABV6WR85_9ACTN</name>
<dbReference type="SUPFAM" id="SSF109709">
    <property type="entry name" value="KorB DNA-binding domain-like"/>
    <property type="match status" value="1"/>
</dbReference>
<dbReference type="InterPro" id="IPR003115">
    <property type="entry name" value="ParB_N"/>
</dbReference>
<dbReference type="PANTHER" id="PTHR33375:SF1">
    <property type="entry name" value="CHROMOSOME-PARTITIONING PROTEIN PARB-RELATED"/>
    <property type="match status" value="1"/>
</dbReference>
<evidence type="ECO:0000256" key="2">
    <source>
        <dbReference type="ARBA" id="ARBA00022829"/>
    </source>
</evidence>
<evidence type="ECO:0000313" key="5">
    <source>
        <dbReference type="EMBL" id="MFC1428538.1"/>
    </source>
</evidence>
<proteinExistence type="inferred from homology"/>